<evidence type="ECO:0000256" key="2">
    <source>
        <dbReference type="ARBA" id="ARBA00022692"/>
    </source>
</evidence>
<evidence type="ECO:0000256" key="4">
    <source>
        <dbReference type="ARBA" id="ARBA00023136"/>
    </source>
</evidence>
<dbReference type="Pfam" id="PF20684">
    <property type="entry name" value="Fung_rhodopsin"/>
    <property type="match status" value="1"/>
</dbReference>
<sequence length="345" mass="38496">MGGPYMEFGGIRVDISQFDFSDTRSRVHDVQTANIVLIAVVLTVVSLRLFARIKFVKQIFADDVFIVLAAVFTLALSSICIAATRSGLGTHIWLLDLATVFETVKRCILYLFICQILYAFSIALTKIAIIASYLRFIQTRNFRILMFVTLGVTIGLWICGIFVTIFQCRPISGAWDYNVQNSCIPYVDYVYASSAVNVFTDVVLCVAPIPHLWRLNMPLRQRIILCILFVGGAGACVASSVRISYLHALRVLDIPFAIVPSLNLSVIECSLGIVCVSIPPLRPMFIRLVPQTFRTARSTSTKSKSRNIPLSSVSMKPRTQESSVEHAGMPNQENFQRLHSMEEGR</sequence>
<evidence type="ECO:0000256" key="5">
    <source>
        <dbReference type="ARBA" id="ARBA00038359"/>
    </source>
</evidence>
<dbReference type="InterPro" id="IPR052337">
    <property type="entry name" value="SAT4-like"/>
</dbReference>
<feature type="transmembrane region" description="Helical" evidence="7">
    <location>
        <begin position="108"/>
        <end position="132"/>
    </location>
</feature>
<dbReference type="PANTHER" id="PTHR33048:SF131">
    <property type="entry name" value="INTEGRAL MEMBRANE PROTEIN"/>
    <property type="match status" value="1"/>
</dbReference>
<dbReference type="OrthoDB" id="5278984at2759"/>
<comment type="subcellular location">
    <subcellularLocation>
        <location evidence="1">Membrane</location>
        <topology evidence="1">Multi-pass membrane protein</topology>
    </subcellularLocation>
</comment>
<evidence type="ECO:0000256" key="6">
    <source>
        <dbReference type="SAM" id="MobiDB-lite"/>
    </source>
</evidence>
<feature type="transmembrane region" description="Helical" evidence="7">
    <location>
        <begin position="32"/>
        <end position="51"/>
    </location>
</feature>
<evidence type="ECO:0000256" key="3">
    <source>
        <dbReference type="ARBA" id="ARBA00022989"/>
    </source>
</evidence>
<feature type="transmembrane region" description="Helical" evidence="7">
    <location>
        <begin position="186"/>
        <end position="211"/>
    </location>
</feature>
<feature type="transmembrane region" description="Helical" evidence="7">
    <location>
        <begin position="63"/>
        <end position="88"/>
    </location>
</feature>
<evidence type="ECO:0000313" key="9">
    <source>
        <dbReference type="EMBL" id="KAH7091420.1"/>
    </source>
</evidence>
<comment type="similarity">
    <text evidence="5">Belongs to the SAT4 family.</text>
</comment>
<feature type="transmembrane region" description="Helical" evidence="7">
    <location>
        <begin position="144"/>
        <end position="166"/>
    </location>
</feature>
<accession>A0A8K0RBL1</accession>
<reference evidence="9" key="1">
    <citation type="journal article" date="2021" name="Nat. Commun.">
        <title>Genetic determinants of endophytism in the Arabidopsis root mycobiome.</title>
        <authorList>
            <person name="Mesny F."/>
            <person name="Miyauchi S."/>
            <person name="Thiergart T."/>
            <person name="Pickel B."/>
            <person name="Atanasova L."/>
            <person name="Karlsson M."/>
            <person name="Huettel B."/>
            <person name="Barry K.W."/>
            <person name="Haridas S."/>
            <person name="Chen C."/>
            <person name="Bauer D."/>
            <person name="Andreopoulos W."/>
            <person name="Pangilinan J."/>
            <person name="LaButti K."/>
            <person name="Riley R."/>
            <person name="Lipzen A."/>
            <person name="Clum A."/>
            <person name="Drula E."/>
            <person name="Henrissat B."/>
            <person name="Kohler A."/>
            <person name="Grigoriev I.V."/>
            <person name="Martin F.M."/>
            <person name="Hacquard S."/>
        </authorList>
    </citation>
    <scope>NUCLEOTIDE SEQUENCE</scope>
    <source>
        <strain evidence="9">MPI-SDFR-AT-0120</strain>
    </source>
</reference>
<evidence type="ECO:0000259" key="8">
    <source>
        <dbReference type="Pfam" id="PF20684"/>
    </source>
</evidence>
<proteinExistence type="inferred from homology"/>
<evidence type="ECO:0000256" key="1">
    <source>
        <dbReference type="ARBA" id="ARBA00004141"/>
    </source>
</evidence>
<dbReference type="InterPro" id="IPR049326">
    <property type="entry name" value="Rhodopsin_dom_fungi"/>
</dbReference>
<evidence type="ECO:0000313" key="10">
    <source>
        <dbReference type="Proteomes" id="UP000813461"/>
    </source>
</evidence>
<organism evidence="9 10">
    <name type="scientific">Paraphoma chrysanthemicola</name>
    <dbReference type="NCBI Taxonomy" id="798071"/>
    <lineage>
        <taxon>Eukaryota</taxon>
        <taxon>Fungi</taxon>
        <taxon>Dikarya</taxon>
        <taxon>Ascomycota</taxon>
        <taxon>Pezizomycotina</taxon>
        <taxon>Dothideomycetes</taxon>
        <taxon>Pleosporomycetidae</taxon>
        <taxon>Pleosporales</taxon>
        <taxon>Pleosporineae</taxon>
        <taxon>Phaeosphaeriaceae</taxon>
        <taxon>Paraphoma</taxon>
    </lineage>
</organism>
<feature type="domain" description="Rhodopsin" evidence="8">
    <location>
        <begin position="47"/>
        <end position="286"/>
    </location>
</feature>
<evidence type="ECO:0000256" key="7">
    <source>
        <dbReference type="SAM" id="Phobius"/>
    </source>
</evidence>
<name>A0A8K0RBL1_9PLEO</name>
<comment type="caution">
    <text evidence="9">The sequence shown here is derived from an EMBL/GenBank/DDBJ whole genome shotgun (WGS) entry which is preliminary data.</text>
</comment>
<dbReference type="AlphaFoldDB" id="A0A8K0RBL1"/>
<keyword evidence="10" id="KW-1185">Reference proteome</keyword>
<feature type="transmembrane region" description="Helical" evidence="7">
    <location>
        <begin position="257"/>
        <end position="278"/>
    </location>
</feature>
<feature type="transmembrane region" description="Helical" evidence="7">
    <location>
        <begin position="223"/>
        <end position="245"/>
    </location>
</feature>
<keyword evidence="4 7" id="KW-0472">Membrane</keyword>
<keyword evidence="3 7" id="KW-1133">Transmembrane helix</keyword>
<dbReference type="PANTHER" id="PTHR33048">
    <property type="entry name" value="PTH11-LIKE INTEGRAL MEMBRANE PROTEIN (AFU_ORTHOLOGUE AFUA_5G11245)"/>
    <property type="match status" value="1"/>
</dbReference>
<protein>
    <recommendedName>
        <fullName evidence="8">Rhodopsin domain-containing protein</fullName>
    </recommendedName>
</protein>
<feature type="region of interest" description="Disordered" evidence="6">
    <location>
        <begin position="297"/>
        <end position="345"/>
    </location>
</feature>
<gene>
    <name evidence="9" type="ORF">FB567DRAFT_274133</name>
</gene>
<dbReference type="EMBL" id="JAGMVJ010000004">
    <property type="protein sequence ID" value="KAH7091420.1"/>
    <property type="molecule type" value="Genomic_DNA"/>
</dbReference>
<keyword evidence="2 7" id="KW-0812">Transmembrane</keyword>
<dbReference type="Proteomes" id="UP000813461">
    <property type="component" value="Unassembled WGS sequence"/>
</dbReference>
<dbReference type="GO" id="GO:0016020">
    <property type="term" value="C:membrane"/>
    <property type="evidence" value="ECO:0007669"/>
    <property type="project" value="UniProtKB-SubCell"/>
</dbReference>